<proteinExistence type="predicted"/>
<dbReference type="EMBL" id="MTKT01000420">
    <property type="protein sequence ID" value="OWM90983.1"/>
    <property type="molecule type" value="Genomic_DNA"/>
</dbReference>
<protein>
    <submittedName>
        <fullName evidence="1">Uncharacterized protein</fullName>
    </submittedName>
</protein>
<dbReference type="Proteomes" id="UP000197138">
    <property type="component" value="Unassembled WGS sequence"/>
</dbReference>
<organism evidence="1 2">
    <name type="scientific">Punica granatum</name>
    <name type="common">Pomegranate</name>
    <dbReference type="NCBI Taxonomy" id="22663"/>
    <lineage>
        <taxon>Eukaryota</taxon>
        <taxon>Viridiplantae</taxon>
        <taxon>Streptophyta</taxon>
        <taxon>Embryophyta</taxon>
        <taxon>Tracheophyta</taxon>
        <taxon>Spermatophyta</taxon>
        <taxon>Magnoliopsida</taxon>
        <taxon>eudicotyledons</taxon>
        <taxon>Gunneridae</taxon>
        <taxon>Pentapetalae</taxon>
        <taxon>rosids</taxon>
        <taxon>malvids</taxon>
        <taxon>Myrtales</taxon>
        <taxon>Lythraceae</taxon>
        <taxon>Punica</taxon>
    </lineage>
</organism>
<reference evidence="2" key="1">
    <citation type="journal article" date="2017" name="Plant J.">
        <title>The pomegranate (Punica granatum L.) genome and the genomics of punicalagin biosynthesis.</title>
        <authorList>
            <person name="Qin G."/>
            <person name="Xu C."/>
            <person name="Ming R."/>
            <person name="Tang H."/>
            <person name="Guyot R."/>
            <person name="Kramer E.M."/>
            <person name="Hu Y."/>
            <person name="Yi X."/>
            <person name="Qi Y."/>
            <person name="Xu X."/>
            <person name="Gao Z."/>
            <person name="Pan H."/>
            <person name="Jian J."/>
            <person name="Tian Y."/>
            <person name="Yue Z."/>
            <person name="Xu Y."/>
        </authorList>
    </citation>
    <scope>NUCLEOTIDE SEQUENCE [LARGE SCALE GENOMIC DNA]</scope>
    <source>
        <strain evidence="2">cv. Dabenzi</strain>
    </source>
</reference>
<evidence type="ECO:0000313" key="2">
    <source>
        <dbReference type="Proteomes" id="UP000197138"/>
    </source>
</evidence>
<sequence>MSSKVVSAINVSVQNLSGDNMRILVEDASNSEQLTGASVDPVSVVENNVPGEEGTKGGIESDPVTELVAGLSEDT</sequence>
<gene>
    <name evidence="1" type="ORF">CDL15_Pgr023316</name>
</gene>
<dbReference type="AlphaFoldDB" id="A0A218Y128"/>
<name>A0A218Y128_PUNGR</name>
<comment type="caution">
    <text evidence="1">The sequence shown here is derived from an EMBL/GenBank/DDBJ whole genome shotgun (WGS) entry which is preliminary data.</text>
</comment>
<evidence type="ECO:0000313" key="1">
    <source>
        <dbReference type="EMBL" id="OWM90983.1"/>
    </source>
</evidence>
<accession>A0A218Y128</accession>